<dbReference type="EMBL" id="CANHGI010000005">
    <property type="protein sequence ID" value="CAI5450767.1"/>
    <property type="molecule type" value="Genomic_DNA"/>
</dbReference>
<accession>A0A9P1IT64</accession>
<proteinExistence type="predicted"/>
<comment type="caution">
    <text evidence="2">The sequence shown here is derived from an EMBL/GenBank/DDBJ whole genome shotgun (WGS) entry which is preliminary data.</text>
</comment>
<dbReference type="AlphaFoldDB" id="A0A9P1IT64"/>
<evidence type="ECO:0000313" key="2">
    <source>
        <dbReference type="EMBL" id="CAI5450767.1"/>
    </source>
</evidence>
<organism evidence="2 3">
    <name type="scientific">Caenorhabditis angaria</name>
    <dbReference type="NCBI Taxonomy" id="860376"/>
    <lineage>
        <taxon>Eukaryota</taxon>
        <taxon>Metazoa</taxon>
        <taxon>Ecdysozoa</taxon>
        <taxon>Nematoda</taxon>
        <taxon>Chromadorea</taxon>
        <taxon>Rhabditida</taxon>
        <taxon>Rhabditina</taxon>
        <taxon>Rhabditomorpha</taxon>
        <taxon>Rhabditoidea</taxon>
        <taxon>Rhabditidae</taxon>
        <taxon>Peloderinae</taxon>
        <taxon>Caenorhabditis</taxon>
    </lineage>
</organism>
<dbReference type="InterPro" id="IPR019422">
    <property type="entry name" value="7TM_GPCR_serpentine_rcpt_Srh"/>
</dbReference>
<feature type="transmembrane region" description="Helical" evidence="1">
    <location>
        <begin position="36"/>
        <end position="55"/>
    </location>
</feature>
<feature type="transmembrane region" description="Helical" evidence="1">
    <location>
        <begin position="67"/>
        <end position="93"/>
    </location>
</feature>
<evidence type="ECO:0000256" key="1">
    <source>
        <dbReference type="SAM" id="Phobius"/>
    </source>
</evidence>
<keyword evidence="3" id="KW-1185">Reference proteome</keyword>
<dbReference type="Pfam" id="PF10318">
    <property type="entry name" value="7TM_GPCR_Srh"/>
    <property type="match status" value="1"/>
</dbReference>
<keyword evidence="1" id="KW-0472">Membrane</keyword>
<keyword evidence="1" id="KW-0812">Transmembrane</keyword>
<name>A0A9P1IT64_9PELO</name>
<protein>
    <submittedName>
        <fullName evidence="2">Uncharacterized protein</fullName>
    </submittedName>
</protein>
<dbReference type="Proteomes" id="UP001152747">
    <property type="component" value="Unassembled WGS sequence"/>
</dbReference>
<keyword evidence="1" id="KW-1133">Transmembrane helix</keyword>
<feature type="transmembrane region" description="Helical" evidence="1">
    <location>
        <begin position="6"/>
        <end position="24"/>
    </location>
</feature>
<reference evidence="2" key="1">
    <citation type="submission" date="2022-11" db="EMBL/GenBank/DDBJ databases">
        <authorList>
            <person name="Kikuchi T."/>
        </authorList>
    </citation>
    <scope>NUCLEOTIDE SEQUENCE</scope>
    <source>
        <strain evidence="2">PS1010</strain>
    </source>
</reference>
<evidence type="ECO:0000313" key="3">
    <source>
        <dbReference type="Proteomes" id="UP001152747"/>
    </source>
</evidence>
<gene>
    <name evidence="2" type="ORF">CAMP_LOCUS13404</name>
</gene>
<sequence>MFSTIFLVFLTPLLTTITIIRKFRQQSCRNAKNQRNLLKSLVIQTLIFLLLYIIPKQITSSSLFYDWFNPGVILSCLAVVRCHGSFATISIFLTTPGFRKDFIGFLGSIGHKKVNSINLK</sequence>